<evidence type="ECO:0000313" key="2">
    <source>
        <dbReference type="EMBL" id="SHH24185.1"/>
    </source>
</evidence>
<name>A0A1M5RCY4_9CLOT</name>
<protein>
    <submittedName>
        <fullName evidence="2">Nucleotidyltransferase domain-containing protein</fullName>
    </submittedName>
</protein>
<dbReference type="OrthoDB" id="2082416at2"/>
<keyword evidence="1" id="KW-0051">Antiviral defense</keyword>
<evidence type="ECO:0000256" key="1">
    <source>
        <dbReference type="ARBA" id="ARBA00023118"/>
    </source>
</evidence>
<proteinExistence type="predicted"/>
<gene>
    <name evidence="2" type="ORF">SAMN02745207_00464</name>
</gene>
<dbReference type="SUPFAM" id="SSF81301">
    <property type="entry name" value="Nucleotidyltransferase"/>
    <property type="match status" value="1"/>
</dbReference>
<dbReference type="GO" id="GO:0051607">
    <property type="term" value="P:defense response to virus"/>
    <property type="evidence" value="ECO:0007669"/>
    <property type="project" value="UniProtKB-KW"/>
</dbReference>
<dbReference type="InterPro" id="IPR006116">
    <property type="entry name" value="NT_2-5OAS_ClassI-CCAase"/>
</dbReference>
<dbReference type="Gene3D" id="3.30.460.10">
    <property type="entry name" value="Beta Polymerase, domain 2"/>
    <property type="match status" value="1"/>
</dbReference>
<dbReference type="Proteomes" id="UP000184447">
    <property type="component" value="Unassembled WGS sequence"/>
</dbReference>
<accession>A0A1M5RCY4</accession>
<dbReference type="EMBL" id="FQXM01000003">
    <property type="protein sequence ID" value="SHH24185.1"/>
    <property type="molecule type" value="Genomic_DNA"/>
</dbReference>
<dbReference type="STRING" id="1121316.SAMN02745207_00464"/>
<evidence type="ECO:0000313" key="3">
    <source>
        <dbReference type="Proteomes" id="UP000184447"/>
    </source>
</evidence>
<dbReference type="Pfam" id="PF18144">
    <property type="entry name" value="SMODS"/>
    <property type="match status" value="1"/>
</dbReference>
<dbReference type="InterPro" id="IPR043519">
    <property type="entry name" value="NT_sf"/>
</dbReference>
<dbReference type="RefSeq" id="WP_073336605.1">
    <property type="nucleotide sequence ID" value="NZ_FQXM01000003.1"/>
</dbReference>
<keyword evidence="3" id="KW-1185">Reference proteome</keyword>
<keyword evidence="2" id="KW-0808">Transferase</keyword>
<organism evidence="2 3">
    <name type="scientific">Clostridium grantii DSM 8605</name>
    <dbReference type="NCBI Taxonomy" id="1121316"/>
    <lineage>
        <taxon>Bacteria</taxon>
        <taxon>Bacillati</taxon>
        <taxon>Bacillota</taxon>
        <taxon>Clostridia</taxon>
        <taxon>Eubacteriales</taxon>
        <taxon>Clostridiaceae</taxon>
        <taxon>Clostridium</taxon>
    </lineage>
</organism>
<sequence>MSINSYLHDLGSSLVLNSNEKSSITTSINALKTRLTSYFGEDVIDKIIFGSYTRETILPRKADENSDIDLMVVFKNPYSYKPQSFLNRLKSFAEAKYSTSEIYQSSPTIVLELNHIKFELVPAYNFYSLYYIPKNSSEWMYTNPNDFNNKLVECNKNNTYKIKPVIRLLKHWNIQKNSRGLSSFELESKIAYEMTYSYINCTSYTDYLKSALGKLRTYSNATKIDNAVAKINEALRNENDGYPYTALSKIKEVFPEV</sequence>
<dbReference type="GO" id="GO:0016779">
    <property type="term" value="F:nucleotidyltransferase activity"/>
    <property type="evidence" value="ECO:0007669"/>
    <property type="project" value="InterPro"/>
</dbReference>
<dbReference type="CDD" id="cd05400">
    <property type="entry name" value="NT_2-5OAS_ClassI-CCAase"/>
    <property type="match status" value="1"/>
</dbReference>
<reference evidence="2 3" key="1">
    <citation type="submission" date="2016-11" db="EMBL/GenBank/DDBJ databases">
        <authorList>
            <person name="Jaros S."/>
            <person name="Januszkiewicz K."/>
            <person name="Wedrychowicz H."/>
        </authorList>
    </citation>
    <scope>NUCLEOTIDE SEQUENCE [LARGE SCALE GENOMIC DNA]</scope>
    <source>
        <strain evidence="2 3">DSM 8605</strain>
    </source>
</reference>
<dbReference type="AlphaFoldDB" id="A0A1M5RCY4"/>